<dbReference type="Gene3D" id="3.20.20.140">
    <property type="entry name" value="Metal-dependent hydrolases"/>
    <property type="match status" value="1"/>
</dbReference>
<sequence>MQILIKSGTLVTASETIQADLLIEGEKIALIGHALSASENALIIDAQGKLVLPGGIDVHTHFDLPMFGTVSSDDHYTGHKAAAFGGTTTVIDFVPQDLPSLRANVEAWHAKADSKAAIDFSFHMNITRFDAQVAAEIPLLIDEGITTLKVFTAYNNRLRLQDGEIFQVMRIAGKHGMLTMLHAENGDVIDILVAEALAAGHTTPEWHALTRPAWGAVEALLRGAALAAQAEAPLYVVHMNAAGEVDQLAYARDKGLPIMGETCPQYLFFTIEHLRRPDGAKWICSPPMRTLADNQRLWEGLLDGTIQVLATDHCPFFYDGTQPILYEGQPVQIPGKELGKDDFTKIPNGLPVVGDRLPVFWTAAVSSGKMTPNQFVALTSTNPAKIFGLYPRKGSLMPGADADIVIWDPNKQVKYGVAYAHHRTDYNLFEGWELTGFPEKVFLRGNLIVDGREWRGRPGMGRFLHRKPFAEIL</sequence>
<dbReference type="SUPFAM" id="SSF51556">
    <property type="entry name" value="Metallo-dependent hydrolases"/>
    <property type="match status" value="1"/>
</dbReference>
<dbReference type="PANTHER" id="PTHR11647:SF1">
    <property type="entry name" value="COLLAPSIN RESPONSE MEDIATOR PROTEIN"/>
    <property type="match status" value="1"/>
</dbReference>
<dbReference type="OrthoDB" id="9765462at2"/>
<dbReference type="Pfam" id="PF01979">
    <property type="entry name" value="Amidohydro_1"/>
    <property type="match status" value="1"/>
</dbReference>
<comment type="cofactor">
    <cofactor evidence="1">
        <name>Zn(2+)</name>
        <dbReference type="ChEBI" id="CHEBI:29105"/>
    </cofactor>
</comment>
<keyword evidence="4" id="KW-0378">Hydrolase</keyword>
<gene>
    <name evidence="7" type="ORF">SE15_04675</name>
</gene>
<keyword evidence="8" id="KW-1185">Reference proteome</keyword>
<dbReference type="GO" id="GO:0016812">
    <property type="term" value="F:hydrolase activity, acting on carbon-nitrogen (but not peptide) bonds, in cyclic amides"/>
    <property type="evidence" value="ECO:0007669"/>
    <property type="project" value="TreeGrafter"/>
</dbReference>
<dbReference type="Gene3D" id="2.30.40.10">
    <property type="entry name" value="Urease, subunit C, domain 1"/>
    <property type="match status" value="1"/>
</dbReference>
<reference evidence="7 8" key="1">
    <citation type="submission" date="2015-07" db="EMBL/GenBank/DDBJ databases">
        <title>Whole genome sequence of Thermanaerothrix daxensis DSM 23592.</title>
        <authorList>
            <person name="Hemp J."/>
            <person name="Ward L.M."/>
            <person name="Pace L.A."/>
            <person name="Fischer W.W."/>
        </authorList>
    </citation>
    <scope>NUCLEOTIDE SEQUENCE [LARGE SCALE GENOMIC DNA]</scope>
    <source>
        <strain evidence="7 8">GNS-1</strain>
    </source>
</reference>
<dbReference type="InterPro" id="IPR006680">
    <property type="entry name" value="Amidohydro-rel"/>
</dbReference>
<evidence type="ECO:0000256" key="5">
    <source>
        <dbReference type="PIRSR" id="PIRSR611778-50"/>
    </source>
</evidence>
<dbReference type="Proteomes" id="UP000050544">
    <property type="component" value="Unassembled WGS sequence"/>
</dbReference>
<dbReference type="InterPro" id="IPR050378">
    <property type="entry name" value="Metallo-dep_Hydrolases_sf"/>
</dbReference>
<dbReference type="GO" id="GO:0005829">
    <property type="term" value="C:cytosol"/>
    <property type="evidence" value="ECO:0007669"/>
    <property type="project" value="TreeGrafter"/>
</dbReference>
<feature type="modified residue" description="N6-carboxylysine" evidence="5">
    <location>
        <position position="149"/>
    </location>
</feature>
<dbReference type="InterPro" id="IPR032466">
    <property type="entry name" value="Metal_Hydrolase"/>
</dbReference>
<dbReference type="RefSeq" id="WP_054520922.1">
    <property type="nucleotide sequence ID" value="NZ_LGKO01000002.1"/>
</dbReference>
<dbReference type="InterPro" id="IPR011778">
    <property type="entry name" value="Hydantoinase/dihydroPyrase"/>
</dbReference>
<evidence type="ECO:0000256" key="2">
    <source>
        <dbReference type="ARBA" id="ARBA00008829"/>
    </source>
</evidence>
<evidence type="ECO:0000313" key="7">
    <source>
        <dbReference type="EMBL" id="KPL84411.1"/>
    </source>
</evidence>
<comment type="PTM">
    <text evidence="5">Carbamylation allows a single lysine to coordinate two divalent metal cations.</text>
</comment>
<dbReference type="SUPFAM" id="SSF51338">
    <property type="entry name" value="Composite domain of metallo-dependent hydrolases"/>
    <property type="match status" value="2"/>
</dbReference>
<dbReference type="PANTHER" id="PTHR11647">
    <property type="entry name" value="HYDRANTOINASE/DIHYDROPYRIMIDINASE FAMILY MEMBER"/>
    <property type="match status" value="1"/>
</dbReference>
<dbReference type="InterPro" id="IPR011059">
    <property type="entry name" value="Metal-dep_hydrolase_composite"/>
</dbReference>
<dbReference type="GO" id="GO:0046872">
    <property type="term" value="F:metal ion binding"/>
    <property type="evidence" value="ECO:0007669"/>
    <property type="project" value="UniProtKB-KW"/>
</dbReference>
<evidence type="ECO:0000256" key="1">
    <source>
        <dbReference type="ARBA" id="ARBA00001947"/>
    </source>
</evidence>
<protein>
    <recommendedName>
        <fullName evidence="6">Amidohydrolase-related domain-containing protein</fullName>
    </recommendedName>
</protein>
<accession>A0A0P6XXY2</accession>
<feature type="domain" description="Amidohydrolase-related" evidence="6">
    <location>
        <begin position="50"/>
        <end position="447"/>
    </location>
</feature>
<evidence type="ECO:0000256" key="3">
    <source>
        <dbReference type="ARBA" id="ARBA00022723"/>
    </source>
</evidence>
<dbReference type="FunFam" id="3.20.20.140:FF:000076">
    <property type="entry name" value="Dihydropyrimidinase like 2"/>
    <property type="match status" value="1"/>
</dbReference>
<evidence type="ECO:0000256" key="4">
    <source>
        <dbReference type="ARBA" id="ARBA00022801"/>
    </source>
</evidence>
<evidence type="ECO:0000259" key="6">
    <source>
        <dbReference type="Pfam" id="PF01979"/>
    </source>
</evidence>
<name>A0A0P6XXY2_9CHLR</name>
<dbReference type="STRING" id="869279.SE15_04675"/>
<proteinExistence type="inferred from homology"/>
<comment type="similarity">
    <text evidence="2">Belongs to the metallo-dependent hydrolases superfamily. Hydantoinase/dihydropyrimidinase family.</text>
</comment>
<comment type="caution">
    <text evidence="7">The sequence shown here is derived from an EMBL/GenBank/DDBJ whole genome shotgun (WGS) entry which is preliminary data.</text>
</comment>
<organism evidence="7 8">
    <name type="scientific">Thermanaerothrix daxensis</name>
    <dbReference type="NCBI Taxonomy" id="869279"/>
    <lineage>
        <taxon>Bacteria</taxon>
        <taxon>Bacillati</taxon>
        <taxon>Chloroflexota</taxon>
        <taxon>Anaerolineae</taxon>
        <taxon>Anaerolineales</taxon>
        <taxon>Anaerolineaceae</taxon>
        <taxon>Thermanaerothrix</taxon>
    </lineage>
</organism>
<dbReference type="NCBIfam" id="TIGR02033">
    <property type="entry name" value="D-hydantoinase"/>
    <property type="match status" value="1"/>
</dbReference>
<dbReference type="AlphaFoldDB" id="A0A0P6XXY2"/>
<evidence type="ECO:0000313" key="8">
    <source>
        <dbReference type="Proteomes" id="UP000050544"/>
    </source>
</evidence>
<dbReference type="EMBL" id="LGKO01000002">
    <property type="protein sequence ID" value="KPL84411.1"/>
    <property type="molecule type" value="Genomic_DNA"/>
</dbReference>
<dbReference type="CDD" id="cd01314">
    <property type="entry name" value="D-HYD"/>
    <property type="match status" value="1"/>
</dbReference>
<keyword evidence="3" id="KW-0479">Metal-binding</keyword>